<gene>
    <name evidence="2" type="ORF">UFOPK3992_01477</name>
</gene>
<feature type="compositionally biased region" description="Polar residues" evidence="1">
    <location>
        <begin position="76"/>
        <end position="86"/>
    </location>
</feature>
<evidence type="ECO:0000313" key="2">
    <source>
        <dbReference type="EMBL" id="CAB5016281.1"/>
    </source>
</evidence>
<dbReference type="AlphaFoldDB" id="A0A6J7QGM6"/>
<feature type="compositionally biased region" description="Low complexity" evidence="1">
    <location>
        <begin position="40"/>
        <end position="63"/>
    </location>
</feature>
<reference evidence="2" key="1">
    <citation type="submission" date="2020-05" db="EMBL/GenBank/DDBJ databases">
        <authorList>
            <person name="Chiriac C."/>
            <person name="Salcher M."/>
            <person name="Ghai R."/>
            <person name="Kavagutti S V."/>
        </authorList>
    </citation>
    <scope>NUCLEOTIDE SEQUENCE</scope>
</reference>
<name>A0A6J7QGM6_9ZZZZ</name>
<protein>
    <submittedName>
        <fullName evidence="2">Unannotated protein</fullName>
    </submittedName>
</protein>
<sequence length="86" mass="8861">MYSTSVGASLKLIGTMMRPLPLTPKKLVSSRAELCDRIATRAPTGTPSSSSPAACDAARAASSEYVSDPHDRAGWSGSSTTATRCG</sequence>
<feature type="region of interest" description="Disordered" evidence="1">
    <location>
        <begin position="39"/>
        <end position="86"/>
    </location>
</feature>
<evidence type="ECO:0000256" key="1">
    <source>
        <dbReference type="SAM" id="MobiDB-lite"/>
    </source>
</evidence>
<organism evidence="2">
    <name type="scientific">freshwater metagenome</name>
    <dbReference type="NCBI Taxonomy" id="449393"/>
    <lineage>
        <taxon>unclassified sequences</taxon>
        <taxon>metagenomes</taxon>
        <taxon>ecological metagenomes</taxon>
    </lineage>
</organism>
<proteinExistence type="predicted"/>
<accession>A0A6J7QGM6</accession>
<dbReference type="EMBL" id="CAFBOZ010000231">
    <property type="protein sequence ID" value="CAB5016281.1"/>
    <property type="molecule type" value="Genomic_DNA"/>
</dbReference>